<dbReference type="Pfam" id="PF00105">
    <property type="entry name" value="zf-C4"/>
    <property type="match status" value="1"/>
</dbReference>
<dbReference type="InterPro" id="IPR049636">
    <property type="entry name" value="HNF4-like_DBD"/>
</dbReference>
<dbReference type="FunFam" id="3.30.50.10:FF:000030">
    <property type="entry name" value="Nuclear Hormone Receptor family"/>
    <property type="match status" value="1"/>
</dbReference>
<evidence type="ECO:0000256" key="6">
    <source>
        <dbReference type="ARBA" id="ARBA00023015"/>
    </source>
</evidence>
<dbReference type="SUPFAM" id="SSF48508">
    <property type="entry name" value="Nuclear receptor ligand-binding domain"/>
    <property type="match status" value="1"/>
</dbReference>
<keyword evidence="4 11" id="KW-0863">Zinc-finger</keyword>
<dbReference type="WBParaSite" id="SSTP_0001139200.1">
    <property type="protein sequence ID" value="SSTP_0001139200.1"/>
    <property type="gene ID" value="SSTP_0001139200"/>
</dbReference>
<dbReference type="InterPro" id="IPR001628">
    <property type="entry name" value="Znf_hrmn_rcpt"/>
</dbReference>
<name>A0A0K0EPK6_STRER</name>
<feature type="domain" description="Nuclear receptor" evidence="12">
    <location>
        <begin position="14"/>
        <end position="89"/>
    </location>
</feature>
<reference evidence="15" key="1">
    <citation type="submission" date="2015-08" db="UniProtKB">
        <authorList>
            <consortium name="WormBaseParasite"/>
        </authorList>
    </citation>
    <scope>IDENTIFICATION</scope>
</reference>
<evidence type="ECO:0000313" key="16">
    <source>
        <dbReference type="WBParaSite" id="TCONS_00001532.p1"/>
    </source>
</evidence>
<dbReference type="PRINTS" id="PR00047">
    <property type="entry name" value="STROIDFINGER"/>
</dbReference>
<evidence type="ECO:0000256" key="10">
    <source>
        <dbReference type="ARBA" id="ARBA00023242"/>
    </source>
</evidence>
<organism evidence="15">
    <name type="scientific">Strongyloides stercoralis</name>
    <name type="common">Threadworm</name>
    <dbReference type="NCBI Taxonomy" id="6248"/>
    <lineage>
        <taxon>Eukaryota</taxon>
        <taxon>Metazoa</taxon>
        <taxon>Ecdysozoa</taxon>
        <taxon>Nematoda</taxon>
        <taxon>Chromadorea</taxon>
        <taxon>Rhabditida</taxon>
        <taxon>Tylenchina</taxon>
        <taxon>Panagrolaimomorpha</taxon>
        <taxon>Strongyloidoidea</taxon>
        <taxon>Strongyloididae</taxon>
        <taxon>Strongyloides</taxon>
    </lineage>
</organism>
<dbReference type="WBParaSite" id="TCONS_00001532.p1">
    <property type="protein sequence ID" value="TCONS_00001532.p1"/>
    <property type="gene ID" value="XLOC_001411"/>
</dbReference>
<feature type="domain" description="NR LBD" evidence="13">
    <location>
        <begin position="212"/>
        <end position="450"/>
    </location>
</feature>
<dbReference type="SMART" id="SM00430">
    <property type="entry name" value="HOLI"/>
    <property type="match status" value="1"/>
</dbReference>
<evidence type="ECO:0000256" key="5">
    <source>
        <dbReference type="ARBA" id="ARBA00022833"/>
    </source>
</evidence>
<dbReference type="SMART" id="SM00399">
    <property type="entry name" value="ZnF_C4"/>
    <property type="match status" value="1"/>
</dbReference>
<keyword evidence="7 11" id="KW-0238">DNA-binding</keyword>
<dbReference type="Proteomes" id="UP000035681">
    <property type="component" value="Unplaced"/>
</dbReference>
<dbReference type="PROSITE" id="PS00031">
    <property type="entry name" value="NUCLEAR_REC_DBD_1"/>
    <property type="match status" value="1"/>
</dbReference>
<keyword evidence="14" id="KW-1185">Reference proteome</keyword>
<dbReference type="Gene3D" id="3.30.50.10">
    <property type="entry name" value="Erythroid Transcription Factor GATA-1, subunit A"/>
    <property type="match status" value="1"/>
</dbReference>
<dbReference type="GO" id="GO:0008270">
    <property type="term" value="F:zinc ion binding"/>
    <property type="evidence" value="ECO:0007669"/>
    <property type="project" value="UniProtKB-KW"/>
</dbReference>
<comment type="similarity">
    <text evidence="2 11">Belongs to the nuclear hormone receptor family.</text>
</comment>
<dbReference type="SUPFAM" id="SSF57716">
    <property type="entry name" value="Glucocorticoid receptor-like (DNA-binding domain)"/>
    <property type="match status" value="1"/>
</dbReference>
<protein>
    <submittedName>
        <fullName evidence="15 16">Nuclear receptor</fullName>
    </submittedName>
</protein>
<evidence type="ECO:0000256" key="4">
    <source>
        <dbReference type="ARBA" id="ARBA00022771"/>
    </source>
</evidence>
<dbReference type="PROSITE" id="PS51030">
    <property type="entry name" value="NUCLEAR_REC_DBD_2"/>
    <property type="match status" value="1"/>
</dbReference>
<dbReference type="InterPro" id="IPR013088">
    <property type="entry name" value="Znf_NHR/GATA"/>
</dbReference>
<dbReference type="PROSITE" id="PS51843">
    <property type="entry name" value="NR_LBD"/>
    <property type="match status" value="1"/>
</dbReference>
<evidence type="ECO:0000259" key="13">
    <source>
        <dbReference type="PROSITE" id="PS51843"/>
    </source>
</evidence>
<keyword evidence="8 11" id="KW-0804">Transcription</keyword>
<keyword evidence="3 11" id="KW-0479">Metal-binding</keyword>
<evidence type="ECO:0000256" key="11">
    <source>
        <dbReference type="RuleBase" id="RU004334"/>
    </source>
</evidence>
<evidence type="ECO:0000256" key="7">
    <source>
        <dbReference type="ARBA" id="ARBA00023125"/>
    </source>
</evidence>
<keyword evidence="6 11" id="KW-0805">Transcription regulation</keyword>
<sequence>MDNCEGQETTIKDKLKCEICSDYSDGNHYDIQACRSCTAFFRRTITFKKKYYCNGNNDCNINYQNRNTCKSCRFKKCLAKGMNISSVQPRREPTGAQPNRKNRRISLPNLVLNNDTTKMENDIGSSDLPKNNTNGEVGLNCTFRSEKIIARVSDNSSQSRDCDDNDDTISGDVVFCGFINSINVKERLNITRVFKKYVRKYIEIKESLKFMHSTDPVNIINNSFNDLPLKLFTSKDMVLLARSDLASVTLWISNIEEYTRFTTSEKALLLQRFALRKIMLDHCYMTSKYKEYFERGNLVMPNYTYIPSDMTGYEKESDNLSDKKVIYSIFKETQNYTIECVIKPMNELNLTEEEIVFLYLLILWNKNNEKYVSSDKSSIFSSQRNWALKCLFIHYYEKNLPSPEVRFGEITLLLKELETCCVSHFEDYVTSQFSNITISREKWYDNICYSSINLET</sequence>
<keyword evidence="9 11" id="KW-0675">Receptor</keyword>
<evidence type="ECO:0000256" key="2">
    <source>
        <dbReference type="ARBA" id="ARBA00005993"/>
    </source>
</evidence>
<dbReference type="GO" id="GO:0000978">
    <property type="term" value="F:RNA polymerase II cis-regulatory region sequence-specific DNA binding"/>
    <property type="evidence" value="ECO:0007669"/>
    <property type="project" value="InterPro"/>
</dbReference>
<dbReference type="PANTHER" id="PTHR46587">
    <property type="entry name" value="NUCLEAR HORMONE RECEPTOR FAMILY"/>
    <property type="match status" value="1"/>
</dbReference>
<dbReference type="InterPro" id="IPR000536">
    <property type="entry name" value="Nucl_hrmn_rcpt_lig-bd"/>
</dbReference>
<evidence type="ECO:0000256" key="3">
    <source>
        <dbReference type="ARBA" id="ARBA00022723"/>
    </source>
</evidence>
<accession>A0A0K0EPK6</accession>
<dbReference type="STRING" id="6248.A0A0K0EPK6"/>
<comment type="subcellular location">
    <subcellularLocation>
        <location evidence="1 11">Nucleus</location>
    </subcellularLocation>
</comment>
<dbReference type="InterPro" id="IPR035500">
    <property type="entry name" value="NHR-like_dom_sf"/>
</dbReference>
<evidence type="ECO:0000256" key="8">
    <source>
        <dbReference type="ARBA" id="ARBA00023163"/>
    </source>
</evidence>
<dbReference type="GO" id="GO:0003700">
    <property type="term" value="F:DNA-binding transcription factor activity"/>
    <property type="evidence" value="ECO:0007669"/>
    <property type="project" value="InterPro"/>
</dbReference>
<keyword evidence="10 11" id="KW-0539">Nucleus</keyword>
<evidence type="ECO:0000256" key="9">
    <source>
        <dbReference type="ARBA" id="ARBA00023170"/>
    </source>
</evidence>
<evidence type="ECO:0000313" key="14">
    <source>
        <dbReference type="Proteomes" id="UP000035681"/>
    </source>
</evidence>
<dbReference type="CDD" id="cd06960">
    <property type="entry name" value="NR_DBD_HNF4A"/>
    <property type="match status" value="1"/>
</dbReference>
<dbReference type="PANTHER" id="PTHR46587:SF5">
    <property type="entry name" value="NUCLEAR HORMONE RECEPTOR FAMILY"/>
    <property type="match status" value="1"/>
</dbReference>
<evidence type="ECO:0000259" key="12">
    <source>
        <dbReference type="PROSITE" id="PS51030"/>
    </source>
</evidence>
<dbReference type="Gene3D" id="1.10.565.10">
    <property type="entry name" value="Retinoid X Receptor"/>
    <property type="match status" value="1"/>
</dbReference>
<dbReference type="AlphaFoldDB" id="A0A0K0EPK6"/>
<evidence type="ECO:0000313" key="15">
    <source>
        <dbReference type="WBParaSite" id="SSTP_0001139200.1"/>
    </source>
</evidence>
<dbReference type="GO" id="GO:0005634">
    <property type="term" value="C:nucleus"/>
    <property type="evidence" value="ECO:0007669"/>
    <property type="project" value="UniProtKB-SubCell"/>
</dbReference>
<dbReference type="Pfam" id="PF00104">
    <property type="entry name" value="Hormone_recep"/>
    <property type="match status" value="1"/>
</dbReference>
<proteinExistence type="inferred from homology"/>
<keyword evidence="5 11" id="KW-0862">Zinc</keyword>
<evidence type="ECO:0000256" key="1">
    <source>
        <dbReference type="ARBA" id="ARBA00004123"/>
    </source>
</evidence>